<sequence length="173" mass="18127">MKDHVCLGAVMGSYGVRGEARVKSFCAEPSALGDYGPLLDDTGRTLSLTVLRPIKGGYAVRLSGVSNKEAADALRGQRLWAPRAALPALPDDEFYHSDLIGLSCVDTGGAELGRVHAVLDHGAGDLLELRSKGGSPVLVPFTQAIVPTVDLAARRIVIDPPPGLLDDDETAAD</sequence>
<dbReference type="EMBL" id="CYPR01000157">
    <property type="protein sequence ID" value="CUH39569.1"/>
    <property type="molecule type" value="Genomic_DNA"/>
</dbReference>
<dbReference type="GO" id="GO:0043022">
    <property type="term" value="F:ribosome binding"/>
    <property type="evidence" value="ECO:0007669"/>
    <property type="project" value="InterPro"/>
</dbReference>
<dbReference type="GO" id="GO:0042274">
    <property type="term" value="P:ribosomal small subunit biogenesis"/>
    <property type="evidence" value="ECO:0007669"/>
    <property type="project" value="UniProtKB-UniRule"/>
</dbReference>
<evidence type="ECO:0000256" key="5">
    <source>
        <dbReference type="HAMAP-Rule" id="MF_00014"/>
    </source>
</evidence>
<dbReference type="InterPro" id="IPR036976">
    <property type="entry name" value="RimM_N_sf"/>
</dbReference>
<comment type="function">
    <text evidence="5">An accessory protein needed during the final step in the assembly of 30S ribosomal subunit, possibly for assembly of the head region. Essential for efficient processing of 16S rRNA. May be needed both before and after RbfA during the maturation of 16S rRNA. It has affinity for free ribosomal 30S subunits but not for 70S ribosomes.</text>
</comment>
<dbReference type="PANTHER" id="PTHR33692:SF1">
    <property type="entry name" value="RIBOSOME MATURATION FACTOR RIMM"/>
    <property type="match status" value="1"/>
</dbReference>
<dbReference type="InterPro" id="IPR056792">
    <property type="entry name" value="PRC_RimM"/>
</dbReference>
<dbReference type="InterPro" id="IPR002676">
    <property type="entry name" value="RimM_N"/>
</dbReference>
<accession>A0A0M7BBJ3</accession>
<dbReference type="Pfam" id="PF24986">
    <property type="entry name" value="PRC_RimM"/>
    <property type="match status" value="1"/>
</dbReference>
<dbReference type="Gene3D" id="2.30.30.240">
    <property type="entry name" value="PRC-barrel domain"/>
    <property type="match status" value="1"/>
</dbReference>
<dbReference type="Proteomes" id="UP000049455">
    <property type="component" value="Unassembled WGS sequence"/>
</dbReference>
<organism evidence="8 9">
    <name type="scientific">Jannaschia seosinensis</name>
    <dbReference type="NCBI Taxonomy" id="313367"/>
    <lineage>
        <taxon>Bacteria</taxon>
        <taxon>Pseudomonadati</taxon>
        <taxon>Pseudomonadota</taxon>
        <taxon>Alphaproteobacteria</taxon>
        <taxon>Rhodobacterales</taxon>
        <taxon>Roseobacteraceae</taxon>
        <taxon>Jannaschia</taxon>
    </lineage>
</organism>
<dbReference type="GO" id="GO:0005840">
    <property type="term" value="C:ribosome"/>
    <property type="evidence" value="ECO:0007669"/>
    <property type="project" value="InterPro"/>
</dbReference>
<keyword evidence="9" id="KW-1185">Reference proteome</keyword>
<keyword evidence="4 5" id="KW-0143">Chaperone</keyword>
<dbReference type="AlphaFoldDB" id="A0A0M7BBJ3"/>
<feature type="domain" description="RimM N-terminal" evidence="6">
    <location>
        <begin position="7"/>
        <end position="84"/>
    </location>
</feature>
<evidence type="ECO:0000259" key="6">
    <source>
        <dbReference type="Pfam" id="PF01782"/>
    </source>
</evidence>
<dbReference type="GO" id="GO:0005737">
    <property type="term" value="C:cytoplasm"/>
    <property type="evidence" value="ECO:0007669"/>
    <property type="project" value="UniProtKB-SubCell"/>
</dbReference>
<dbReference type="HAMAP" id="MF_00014">
    <property type="entry name" value="Ribosome_mat_RimM"/>
    <property type="match status" value="1"/>
</dbReference>
<name>A0A0M7BBJ3_9RHOB</name>
<comment type="domain">
    <text evidence="5">The PRC barrel domain binds ribosomal protein uS19.</text>
</comment>
<keyword evidence="1 5" id="KW-0963">Cytoplasm</keyword>
<keyword evidence="3 5" id="KW-0698">rRNA processing</keyword>
<dbReference type="NCBIfam" id="TIGR02273">
    <property type="entry name" value="16S_RimM"/>
    <property type="match status" value="1"/>
</dbReference>
<evidence type="ECO:0000259" key="7">
    <source>
        <dbReference type="Pfam" id="PF24986"/>
    </source>
</evidence>
<proteinExistence type="inferred from homology"/>
<dbReference type="STRING" id="313367.JSE7799_02296"/>
<evidence type="ECO:0000313" key="8">
    <source>
        <dbReference type="EMBL" id="CUH39569.1"/>
    </source>
</evidence>
<protein>
    <recommendedName>
        <fullName evidence="5">Ribosome maturation factor RimM</fullName>
    </recommendedName>
</protein>
<evidence type="ECO:0000256" key="4">
    <source>
        <dbReference type="ARBA" id="ARBA00023186"/>
    </source>
</evidence>
<gene>
    <name evidence="5 8" type="primary">rimM</name>
    <name evidence="8" type="ORF">JSE7799_02296</name>
</gene>
<dbReference type="PANTHER" id="PTHR33692">
    <property type="entry name" value="RIBOSOME MATURATION FACTOR RIMM"/>
    <property type="match status" value="1"/>
</dbReference>
<dbReference type="InterPro" id="IPR009000">
    <property type="entry name" value="Transl_B-barrel_sf"/>
</dbReference>
<dbReference type="InterPro" id="IPR011961">
    <property type="entry name" value="RimM"/>
</dbReference>
<dbReference type="Gene3D" id="2.40.30.60">
    <property type="entry name" value="RimM"/>
    <property type="match status" value="1"/>
</dbReference>
<dbReference type="RefSeq" id="WP_055663732.1">
    <property type="nucleotide sequence ID" value="NZ_CYPR01000157.1"/>
</dbReference>
<comment type="similarity">
    <text evidence="5">Belongs to the RimM family.</text>
</comment>
<comment type="subcellular location">
    <subcellularLocation>
        <location evidence="5">Cytoplasm</location>
    </subcellularLocation>
</comment>
<dbReference type="SUPFAM" id="SSF50447">
    <property type="entry name" value="Translation proteins"/>
    <property type="match status" value="1"/>
</dbReference>
<evidence type="ECO:0000256" key="2">
    <source>
        <dbReference type="ARBA" id="ARBA00022517"/>
    </source>
</evidence>
<reference evidence="8 9" key="1">
    <citation type="submission" date="2015-09" db="EMBL/GenBank/DDBJ databases">
        <authorList>
            <person name="Jackson K.R."/>
            <person name="Lunt B.L."/>
            <person name="Fisher J.N.B."/>
            <person name="Gardner A.V."/>
            <person name="Bailey M.E."/>
            <person name="Deus L.M."/>
            <person name="Earl A.S."/>
            <person name="Gibby P.D."/>
            <person name="Hartmann K.A."/>
            <person name="Liu J.E."/>
            <person name="Manci A.M."/>
            <person name="Nielsen D.A."/>
            <person name="Solomon M.B."/>
            <person name="Breakwell D.P."/>
            <person name="Burnett S.H."/>
            <person name="Grose J.H."/>
        </authorList>
    </citation>
    <scope>NUCLEOTIDE SEQUENCE [LARGE SCALE GENOMIC DNA]</scope>
    <source>
        <strain evidence="8 9">CECT 7799</strain>
    </source>
</reference>
<dbReference type="InterPro" id="IPR011033">
    <property type="entry name" value="PRC_barrel-like_sf"/>
</dbReference>
<keyword evidence="2 5" id="KW-0690">Ribosome biogenesis</keyword>
<dbReference type="OrthoDB" id="9788191at2"/>
<evidence type="ECO:0000313" key="9">
    <source>
        <dbReference type="Proteomes" id="UP000049455"/>
    </source>
</evidence>
<evidence type="ECO:0000256" key="3">
    <source>
        <dbReference type="ARBA" id="ARBA00022552"/>
    </source>
</evidence>
<comment type="subunit">
    <text evidence="5">Binds ribosomal protein uS19.</text>
</comment>
<feature type="domain" description="Ribosome maturation factor RimM PRC barrel" evidence="7">
    <location>
        <begin position="97"/>
        <end position="164"/>
    </location>
</feature>
<dbReference type="SUPFAM" id="SSF50346">
    <property type="entry name" value="PRC-barrel domain"/>
    <property type="match status" value="1"/>
</dbReference>
<dbReference type="GO" id="GO:0006364">
    <property type="term" value="P:rRNA processing"/>
    <property type="evidence" value="ECO:0007669"/>
    <property type="project" value="UniProtKB-UniRule"/>
</dbReference>
<dbReference type="Pfam" id="PF01782">
    <property type="entry name" value="RimM"/>
    <property type="match status" value="1"/>
</dbReference>
<evidence type="ECO:0000256" key="1">
    <source>
        <dbReference type="ARBA" id="ARBA00022490"/>
    </source>
</evidence>